<dbReference type="InterPro" id="IPR014010">
    <property type="entry name" value="REJ_dom"/>
</dbReference>
<feature type="compositionally biased region" description="Basic and acidic residues" evidence="7">
    <location>
        <begin position="1"/>
        <end position="12"/>
    </location>
</feature>
<feature type="region of interest" description="Disordered" evidence="7">
    <location>
        <begin position="1"/>
        <end position="22"/>
    </location>
</feature>
<keyword evidence="10" id="KW-1185">Reference proteome</keyword>
<evidence type="ECO:0000259" key="8">
    <source>
        <dbReference type="PROSITE" id="PS51111"/>
    </source>
</evidence>
<evidence type="ECO:0000256" key="4">
    <source>
        <dbReference type="ARBA" id="ARBA00022737"/>
    </source>
</evidence>
<feature type="compositionally biased region" description="Pro residues" evidence="7">
    <location>
        <begin position="824"/>
        <end position="837"/>
    </location>
</feature>
<dbReference type="AlphaFoldDB" id="A0AAE0EPE1"/>
<dbReference type="GO" id="GO:0005261">
    <property type="term" value="F:monoatomic cation channel activity"/>
    <property type="evidence" value="ECO:0007669"/>
    <property type="project" value="TreeGrafter"/>
</dbReference>
<dbReference type="PANTHER" id="PTHR46730">
    <property type="entry name" value="POLYCYSTIN-1"/>
    <property type="match status" value="1"/>
</dbReference>
<feature type="compositionally biased region" description="Acidic residues" evidence="7">
    <location>
        <begin position="872"/>
        <end position="883"/>
    </location>
</feature>
<keyword evidence="4" id="KW-0677">Repeat</keyword>
<dbReference type="InterPro" id="IPR002859">
    <property type="entry name" value="PKD/REJ-like"/>
</dbReference>
<sequence length="1130" mass="120154">MQGEEAGREHTFKLTASKGPRSSVAYSTVIVTKGAPPVPVITPVAGKLNAGNKLTLQGSVSTAPAASPASNSSSSGASQEVSLLWSVDAVAGTSAEEVDLNSEEVRASATRGGATLVLHPGALSEGGRYLFRLDAERQGDATGSASMEVVVNSPPRTGRLEVSPAEGAALQTIFTLNASGWVDEDLPLAAAFSYRVIGGNSSVERVSLSSVSPQLVVEMTLPEGGLEEYGSLVEVSVRVEDRYGCAASLEARNITVQAPTFDNEDAKLDYVDSVMDESEALLANGRAAEAVNSVTGSASLLATSESAESTGLEEGDRGVQRSSYTGALQQNEAKRFESRIPSNASLQRQRQRDSMMAVTVSAHKMLTPSPTVQLWVAGVVQALVDCPVEETSPVMRQQVLDLYQSLVEMAMTEGSGTSMTVDLAQQILEGLSSISLGLEMDGVTASSFSVLQGVADALLLRLSAGERPAEVASEQLQLRVQRDSLAEVGGTSDRLLESPVTTPGDTPTTLWLPAALHQSLQTQAGEEVATRLLVIRHDPHSNSSDLASWQNSTVCDDVWCHRVASAITSVSLLYANGTEVTVTDLEDPIIMNLTVAGTPEHEQSGVNLNSTMTAANLSPLRCAFWDATAMHYSSYGCVNLPNPAPRNATLYWRNQTVWGKPDTNMKNSTWLFTQNQYWGIRHPWLLDGCDQRDMTTEDLMASNGTTDHITETGMDANAICAVLSSNNSAGCTWSEVLQGFVGPGCEWSDVLDCRCTHLTDFVVDMPDKVEPVIVSNVPPPPFPIQPPPPPLPPPPQPPHLPPPVAPPTNDTTNGGAQITLSPPITYPPLPHSHPPTTSPTSSGADEDIEHLVDSPKTESGTHNDPDAPTPVEESEQSSDDEAKENEGEKSESGRSSGREAGSMLHKYAVHVSVTSSVLLVLSCMAFVVSRHLECSSKATDHTICDTIWEEPRSTPSFAHQLDGDVWAVSGRTLGHEPSMDADSRYRLVSADVNIDHVGNDEMGGNVVPASLPAPIMGASVEHSPYPAPWTCSLPRTFSRESLQQGAEVEAKASSSQCTLPRSSDVDVCVVEEVTKPSQLRSEVQADGAQHVEAVGIEMPVDAWAGAMNFDEFSDTESHVSGFMGSLGEAY</sequence>
<protein>
    <recommendedName>
        <fullName evidence="8">REJ domain-containing protein</fullName>
    </recommendedName>
</protein>
<dbReference type="EMBL" id="LGRX02035295">
    <property type="protein sequence ID" value="KAK3235404.1"/>
    <property type="molecule type" value="Genomic_DNA"/>
</dbReference>
<evidence type="ECO:0000256" key="7">
    <source>
        <dbReference type="SAM" id="MobiDB-lite"/>
    </source>
</evidence>
<dbReference type="PANTHER" id="PTHR46730:SF1">
    <property type="entry name" value="PLAT DOMAIN-CONTAINING PROTEIN"/>
    <property type="match status" value="1"/>
</dbReference>
<feature type="compositionally biased region" description="Pro residues" evidence="7">
    <location>
        <begin position="780"/>
        <end position="806"/>
    </location>
</feature>
<dbReference type="GO" id="GO:0005886">
    <property type="term" value="C:plasma membrane"/>
    <property type="evidence" value="ECO:0007669"/>
    <property type="project" value="TreeGrafter"/>
</dbReference>
<proteinExistence type="inferred from homology"/>
<evidence type="ECO:0000256" key="6">
    <source>
        <dbReference type="ARBA" id="ARBA00023136"/>
    </source>
</evidence>
<evidence type="ECO:0000313" key="9">
    <source>
        <dbReference type="EMBL" id="KAK3235404.1"/>
    </source>
</evidence>
<evidence type="ECO:0000256" key="5">
    <source>
        <dbReference type="ARBA" id="ARBA00022989"/>
    </source>
</evidence>
<evidence type="ECO:0000313" key="10">
    <source>
        <dbReference type="Proteomes" id="UP001190700"/>
    </source>
</evidence>
<dbReference type="GO" id="GO:0006816">
    <property type="term" value="P:calcium ion transport"/>
    <property type="evidence" value="ECO:0007669"/>
    <property type="project" value="TreeGrafter"/>
</dbReference>
<organism evidence="9 10">
    <name type="scientific">Cymbomonas tetramitiformis</name>
    <dbReference type="NCBI Taxonomy" id="36881"/>
    <lineage>
        <taxon>Eukaryota</taxon>
        <taxon>Viridiplantae</taxon>
        <taxon>Chlorophyta</taxon>
        <taxon>Pyramimonadophyceae</taxon>
        <taxon>Pyramimonadales</taxon>
        <taxon>Pyramimonadaceae</taxon>
        <taxon>Cymbomonas</taxon>
    </lineage>
</organism>
<keyword evidence="5" id="KW-1133">Transmembrane helix</keyword>
<gene>
    <name evidence="9" type="ORF">CYMTET_54385</name>
</gene>
<dbReference type="PROSITE" id="PS51111">
    <property type="entry name" value="REJ"/>
    <property type="match status" value="1"/>
</dbReference>
<feature type="domain" description="REJ" evidence="8">
    <location>
        <begin position="1"/>
        <end position="188"/>
    </location>
</feature>
<dbReference type="Pfam" id="PF02010">
    <property type="entry name" value="REJ"/>
    <property type="match status" value="1"/>
</dbReference>
<reference evidence="9 10" key="1">
    <citation type="journal article" date="2015" name="Genome Biol. Evol.">
        <title>Comparative Genomics of a Bacterivorous Green Alga Reveals Evolutionary Causalities and Consequences of Phago-Mixotrophic Mode of Nutrition.</title>
        <authorList>
            <person name="Burns J.A."/>
            <person name="Paasch A."/>
            <person name="Narechania A."/>
            <person name="Kim E."/>
        </authorList>
    </citation>
    <scope>NUCLEOTIDE SEQUENCE [LARGE SCALE GENOMIC DNA]</scope>
    <source>
        <strain evidence="9 10">PLY_AMNH</strain>
    </source>
</reference>
<evidence type="ECO:0000256" key="2">
    <source>
        <dbReference type="ARBA" id="ARBA00007200"/>
    </source>
</evidence>
<keyword evidence="6" id="KW-0472">Membrane</keyword>
<name>A0AAE0EPE1_9CHLO</name>
<comment type="similarity">
    <text evidence="2">Belongs to the polycystin family.</text>
</comment>
<comment type="subcellular location">
    <subcellularLocation>
        <location evidence="1">Membrane</location>
    </subcellularLocation>
</comment>
<keyword evidence="3" id="KW-0812">Transmembrane</keyword>
<feature type="region of interest" description="Disordered" evidence="7">
    <location>
        <begin position="780"/>
        <end position="899"/>
    </location>
</feature>
<dbReference type="Proteomes" id="UP001190700">
    <property type="component" value="Unassembled WGS sequence"/>
</dbReference>
<evidence type="ECO:0000256" key="1">
    <source>
        <dbReference type="ARBA" id="ARBA00004370"/>
    </source>
</evidence>
<comment type="caution">
    <text evidence="9">The sequence shown here is derived from an EMBL/GenBank/DDBJ whole genome shotgun (WGS) entry which is preliminary data.</text>
</comment>
<evidence type="ECO:0000256" key="3">
    <source>
        <dbReference type="ARBA" id="ARBA00022692"/>
    </source>
</evidence>
<feature type="compositionally biased region" description="Basic and acidic residues" evidence="7">
    <location>
        <begin position="849"/>
        <end position="865"/>
    </location>
</feature>
<accession>A0AAE0EPE1</accession>